<dbReference type="GO" id="GO:0005975">
    <property type="term" value="P:carbohydrate metabolic process"/>
    <property type="evidence" value="ECO:0007669"/>
    <property type="project" value="InterPro"/>
</dbReference>
<proteinExistence type="predicted"/>
<feature type="signal peptide" evidence="3">
    <location>
        <begin position="1"/>
        <end position="15"/>
    </location>
</feature>
<dbReference type="Pfam" id="PF00128">
    <property type="entry name" value="Alpha-amylase"/>
    <property type="match status" value="1"/>
</dbReference>
<feature type="chain" id="PRO_5028883137" description="alpha-glucosidase" evidence="3">
    <location>
        <begin position="16"/>
        <end position="242"/>
    </location>
</feature>
<accession>A0A7E5WC72</accession>
<dbReference type="Gene3D" id="3.20.20.80">
    <property type="entry name" value="Glycosidases"/>
    <property type="match status" value="1"/>
</dbReference>
<dbReference type="GeneID" id="113500993"/>
<sequence>MWWVLVACVIGGAAAGVVAPWWDNAVYYRIVVDSFRDDDGDGLGDLKGALKQISYVRALGADAVILSSLTAKSTDCSKPGTVDFSTIDQRYGNWDHLVGLVEKTKKLELKLVVTLPLQTVSTGSEWFVSSADRANGFEDRIIWKEGTAEEMPAPEEGIESWTWHETRKAYWASSSDEAILNLCSESLTATLSVSQCAWLKRGVSGVLLRLDFPRDQRCGEQLLRRLVADAMSCVRSAGLETP</sequence>
<evidence type="ECO:0000259" key="4">
    <source>
        <dbReference type="Pfam" id="PF00128"/>
    </source>
</evidence>
<gene>
    <name evidence="6" type="primary">LOC113500993</name>
</gene>
<organism evidence="5 6">
    <name type="scientific">Trichoplusia ni</name>
    <name type="common">Cabbage looper</name>
    <dbReference type="NCBI Taxonomy" id="7111"/>
    <lineage>
        <taxon>Eukaryota</taxon>
        <taxon>Metazoa</taxon>
        <taxon>Ecdysozoa</taxon>
        <taxon>Arthropoda</taxon>
        <taxon>Hexapoda</taxon>
        <taxon>Insecta</taxon>
        <taxon>Pterygota</taxon>
        <taxon>Neoptera</taxon>
        <taxon>Endopterygota</taxon>
        <taxon>Lepidoptera</taxon>
        <taxon>Glossata</taxon>
        <taxon>Ditrysia</taxon>
        <taxon>Noctuoidea</taxon>
        <taxon>Noctuidae</taxon>
        <taxon>Plusiinae</taxon>
        <taxon>Trichoplusia</taxon>
    </lineage>
</organism>
<evidence type="ECO:0000256" key="1">
    <source>
        <dbReference type="ARBA" id="ARBA00001657"/>
    </source>
</evidence>
<dbReference type="AlphaFoldDB" id="A0A7E5WC72"/>
<dbReference type="InterPro" id="IPR017853">
    <property type="entry name" value="GH"/>
</dbReference>
<feature type="domain" description="Glycosyl hydrolase family 13 catalytic" evidence="4">
    <location>
        <begin position="30"/>
        <end position="211"/>
    </location>
</feature>
<keyword evidence="3" id="KW-0732">Signal</keyword>
<keyword evidence="5" id="KW-1185">Reference proteome</keyword>
<dbReference type="PANTHER" id="PTHR10357">
    <property type="entry name" value="ALPHA-AMYLASE FAMILY MEMBER"/>
    <property type="match status" value="1"/>
</dbReference>
<dbReference type="SUPFAM" id="SSF51445">
    <property type="entry name" value="(Trans)glycosidases"/>
    <property type="match status" value="1"/>
</dbReference>
<dbReference type="EC" id="3.2.1.20" evidence="2"/>
<dbReference type="RefSeq" id="XP_026737756.1">
    <property type="nucleotide sequence ID" value="XM_026881955.1"/>
</dbReference>
<dbReference type="PANTHER" id="PTHR10357:SF179">
    <property type="entry name" value="NEUTRAL AND BASIC AMINO ACID TRANSPORT PROTEIN RBAT"/>
    <property type="match status" value="1"/>
</dbReference>
<comment type="catalytic activity">
    <reaction evidence="1">
        <text>Hydrolysis of terminal, non-reducing (1-&gt;4)-linked alpha-D-glucose residues with release of alpha-D-glucose.</text>
        <dbReference type="EC" id="3.2.1.20"/>
    </reaction>
</comment>
<dbReference type="Gene3D" id="3.90.400.10">
    <property type="entry name" value="Oligo-1,6-glucosidase, Domain 2"/>
    <property type="match status" value="1"/>
</dbReference>
<dbReference type="InterPro" id="IPR006047">
    <property type="entry name" value="GH13_cat_dom"/>
</dbReference>
<evidence type="ECO:0000313" key="5">
    <source>
        <dbReference type="Proteomes" id="UP000322000"/>
    </source>
</evidence>
<dbReference type="InterPro" id="IPR045857">
    <property type="entry name" value="O16G_dom_2"/>
</dbReference>
<protein>
    <recommendedName>
        <fullName evidence="2">alpha-glucosidase</fullName>
        <ecNumber evidence="2">3.2.1.20</ecNumber>
    </recommendedName>
</protein>
<evidence type="ECO:0000256" key="3">
    <source>
        <dbReference type="SAM" id="SignalP"/>
    </source>
</evidence>
<name>A0A7E5WC72_TRINI</name>
<evidence type="ECO:0000256" key="2">
    <source>
        <dbReference type="ARBA" id="ARBA00012741"/>
    </source>
</evidence>
<evidence type="ECO:0000313" key="6">
    <source>
        <dbReference type="RefSeq" id="XP_026737756.1"/>
    </source>
</evidence>
<reference evidence="6" key="1">
    <citation type="submission" date="2025-08" db="UniProtKB">
        <authorList>
            <consortium name="RefSeq"/>
        </authorList>
    </citation>
    <scope>IDENTIFICATION</scope>
</reference>
<dbReference type="GO" id="GO:0004558">
    <property type="term" value="F:alpha-1,4-glucosidase activity"/>
    <property type="evidence" value="ECO:0007669"/>
    <property type="project" value="UniProtKB-EC"/>
</dbReference>
<dbReference type="Proteomes" id="UP000322000">
    <property type="component" value="Chromosome 15"/>
</dbReference>